<dbReference type="HOGENOM" id="CLU_016972_0_1_1"/>
<evidence type="ECO:0000313" key="4">
    <source>
        <dbReference type="Proteomes" id="UP000054549"/>
    </source>
</evidence>
<dbReference type="PROSITE" id="PS51762">
    <property type="entry name" value="GH16_2"/>
    <property type="match status" value="1"/>
</dbReference>
<dbReference type="InParanoid" id="A0A0C2X4U9"/>
<reference evidence="3 4" key="1">
    <citation type="submission" date="2014-04" db="EMBL/GenBank/DDBJ databases">
        <title>Evolutionary Origins and Diversification of the Mycorrhizal Mutualists.</title>
        <authorList>
            <consortium name="DOE Joint Genome Institute"/>
            <consortium name="Mycorrhizal Genomics Consortium"/>
            <person name="Kohler A."/>
            <person name="Kuo A."/>
            <person name="Nagy L.G."/>
            <person name="Floudas D."/>
            <person name="Copeland A."/>
            <person name="Barry K.W."/>
            <person name="Cichocki N."/>
            <person name="Veneault-Fourrey C."/>
            <person name="LaButti K."/>
            <person name="Lindquist E.A."/>
            <person name="Lipzen A."/>
            <person name="Lundell T."/>
            <person name="Morin E."/>
            <person name="Murat C."/>
            <person name="Riley R."/>
            <person name="Ohm R."/>
            <person name="Sun H."/>
            <person name="Tunlid A."/>
            <person name="Henrissat B."/>
            <person name="Grigoriev I.V."/>
            <person name="Hibbett D.S."/>
            <person name="Martin F."/>
        </authorList>
    </citation>
    <scope>NUCLEOTIDE SEQUENCE [LARGE SCALE GENOMIC DNA]</scope>
    <source>
        <strain evidence="3 4">Koide BX008</strain>
    </source>
</reference>
<accession>A0A0C2X4U9</accession>
<dbReference type="CDD" id="cd02181">
    <property type="entry name" value="GH16_fungal_Lam16A_glucanase"/>
    <property type="match status" value="1"/>
</dbReference>
<dbReference type="InterPro" id="IPR013320">
    <property type="entry name" value="ConA-like_dom_sf"/>
</dbReference>
<organism evidence="3 4">
    <name type="scientific">Amanita muscaria (strain Koide BX008)</name>
    <dbReference type="NCBI Taxonomy" id="946122"/>
    <lineage>
        <taxon>Eukaryota</taxon>
        <taxon>Fungi</taxon>
        <taxon>Dikarya</taxon>
        <taxon>Basidiomycota</taxon>
        <taxon>Agaricomycotina</taxon>
        <taxon>Agaricomycetes</taxon>
        <taxon>Agaricomycetidae</taxon>
        <taxon>Agaricales</taxon>
        <taxon>Pluteineae</taxon>
        <taxon>Amanitaceae</taxon>
        <taxon>Amanita</taxon>
    </lineage>
</organism>
<evidence type="ECO:0000256" key="1">
    <source>
        <dbReference type="SAM" id="SignalP"/>
    </source>
</evidence>
<evidence type="ECO:0000313" key="3">
    <source>
        <dbReference type="EMBL" id="KIL69297.1"/>
    </source>
</evidence>
<dbReference type="Proteomes" id="UP000054549">
    <property type="component" value="Unassembled WGS sequence"/>
</dbReference>
<dbReference type="InterPro" id="IPR050546">
    <property type="entry name" value="Glycosyl_Hydrlase_16"/>
</dbReference>
<feature type="signal peptide" evidence="1">
    <location>
        <begin position="1"/>
        <end position="17"/>
    </location>
</feature>
<keyword evidence="3" id="KW-0378">Hydrolase</keyword>
<feature type="chain" id="PRO_5002158722" evidence="1">
    <location>
        <begin position="18"/>
        <end position="334"/>
    </location>
</feature>
<dbReference type="InterPro" id="IPR000757">
    <property type="entry name" value="Beta-glucanase-like"/>
</dbReference>
<evidence type="ECO:0000259" key="2">
    <source>
        <dbReference type="PROSITE" id="PS51762"/>
    </source>
</evidence>
<proteinExistence type="predicted"/>
<dbReference type="EMBL" id="KN818226">
    <property type="protein sequence ID" value="KIL69297.1"/>
    <property type="molecule type" value="Genomic_DNA"/>
</dbReference>
<dbReference type="PANTHER" id="PTHR10963:SF24">
    <property type="entry name" value="GLYCOSIDASE C21B10.07-RELATED"/>
    <property type="match status" value="1"/>
</dbReference>
<dbReference type="Pfam" id="PF26113">
    <property type="entry name" value="GH16_XgeA"/>
    <property type="match status" value="1"/>
</dbReference>
<dbReference type="SUPFAM" id="SSF49899">
    <property type="entry name" value="Concanavalin A-like lectins/glucanases"/>
    <property type="match status" value="1"/>
</dbReference>
<protein>
    <submittedName>
        <fullName evidence="3">Glycoside hydrolase family 16 protein</fullName>
    </submittedName>
</protein>
<dbReference type="OrthoDB" id="192832at2759"/>
<dbReference type="Gene3D" id="2.60.120.200">
    <property type="match status" value="1"/>
</dbReference>
<dbReference type="GO" id="GO:0004553">
    <property type="term" value="F:hydrolase activity, hydrolyzing O-glycosyl compounds"/>
    <property type="evidence" value="ECO:0007669"/>
    <property type="project" value="InterPro"/>
</dbReference>
<keyword evidence="1" id="KW-0732">Signal</keyword>
<dbReference type="PANTHER" id="PTHR10963">
    <property type="entry name" value="GLYCOSYL HYDROLASE-RELATED"/>
    <property type="match status" value="1"/>
</dbReference>
<feature type="domain" description="GH16" evidence="2">
    <location>
        <begin position="48"/>
        <end position="334"/>
    </location>
</feature>
<name>A0A0C2X4U9_AMAMK</name>
<dbReference type="GO" id="GO:0009251">
    <property type="term" value="P:glucan catabolic process"/>
    <property type="evidence" value="ECO:0007669"/>
    <property type="project" value="TreeGrafter"/>
</dbReference>
<dbReference type="AlphaFoldDB" id="A0A0C2X4U9"/>
<sequence length="334" mass="36085">MRLLLVFLAAIILQSLAGRFSIGRGLYPRTLHNNIHARRNASKYTLQDYYKGQSFLDDWDYFTGGDPTGGNVVYLNRDDAVAKNLTYVQPDGVTMLAVDDYSDVPAGGNRNSVRIQTKKSYSGGLFIADFWAMPHGCSVWPAYWSIGPNWPDAGEIDIIEGINNQTTNQYTLHSAPGSNCTLSSGGLSASSSVLSKVCDSSPADNVGCAYSDNNTSSFGHGFNILGGGIFAHLWDSSGVTMWHFTRDQIPADIKAKAPTPSSWPTPVAVWSSATCDVCTFFHDHVLVLDTTICGGWAGAAYPSSGCPGTCAQAIANKTNYSLAKWEINYIAVYQ</sequence>
<keyword evidence="4" id="KW-1185">Reference proteome</keyword>
<gene>
    <name evidence="3" type="ORF">M378DRAFT_69940</name>
</gene>
<dbReference type="STRING" id="946122.A0A0C2X4U9"/>